<evidence type="ECO:0000256" key="3">
    <source>
        <dbReference type="ARBA" id="ARBA00022475"/>
    </source>
</evidence>
<comment type="subcellular location">
    <subcellularLocation>
        <location evidence="1">Cell membrane</location>
        <topology evidence="1">Multi-pass membrane protein</topology>
    </subcellularLocation>
</comment>
<dbReference type="EMBL" id="CP032549">
    <property type="protein sequence ID" value="QIV86941.1"/>
    <property type="molecule type" value="Genomic_DNA"/>
</dbReference>
<dbReference type="RefSeq" id="WP_172511761.1">
    <property type="nucleotide sequence ID" value="NZ_CP032549.1"/>
</dbReference>
<evidence type="ECO:0000256" key="1">
    <source>
        <dbReference type="ARBA" id="ARBA00004651"/>
    </source>
</evidence>
<evidence type="ECO:0000256" key="6">
    <source>
        <dbReference type="ARBA" id="ARBA00023136"/>
    </source>
</evidence>
<keyword evidence="5 7" id="KW-1133">Transmembrane helix</keyword>
<evidence type="ECO:0000256" key="2">
    <source>
        <dbReference type="ARBA" id="ARBA00011006"/>
    </source>
</evidence>
<evidence type="ECO:0000313" key="9">
    <source>
        <dbReference type="Proteomes" id="UP000502331"/>
    </source>
</evidence>
<accession>A0A6H0SK61</accession>
<proteinExistence type="inferred from homology"/>
<keyword evidence="6 7" id="KW-0472">Membrane</keyword>
<dbReference type="PANTHER" id="PTHR33884:SF3">
    <property type="entry name" value="UPF0410 PROTEIN YMGE"/>
    <property type="match status" value="1"/>
</dbReference>
<keyword evidence="3" id="KW-1003">Cell membrane</keyword>
<comment type="similarity">
    <text evidence="2">Belongs to the UPF0410 family.</text>
</comment>
<evidence type="ECO:0000313" key="8">
    <source>
        <dbReference type="EMBL" id="QIV86941.1"/>
    </source>
</evidence>
<sequence>MGIFGWIILGLIAGAIAKAIKPGKQGGGWLATLLLGVVGALLGGWIGSAIFSVGVDKFWSLSTWLLAIGGSLIVLIVWGLVTGKRR</sequence>
<dbReference type="InterPro" id="IPR007341">
    <property type="entry name" value="Transgly_assoc"/>
</dbReference>
<evidence type="ECO:0000256" key="5">
    <source>
        <dbReference type="ARBA" id="ARBA00022989"/>
    </source>
</evidence>
<evidence type="ECO:0000256" key="7">
    <source>
        <dbReference type="SAM" id="Phobius"/>
    </source>
</evidence>
<dbReference type="GO" id="GO:0005886">
    <property type="term" value="C:plasma membrane"/>
    <property type="evidence" value="ECO:0007669"/>
    <property type="project" value="UniProtKB-SubCell"/>
</dbReference>
<feature type="transmembrane region" description="Helical" evidence="7">
    <location>
        <begin position="29"/>
        <end position="51"/>
    </location>
</feature>
<keyword evidence="9" id="KW-1185">Reference proteome</keyword>
<dbReference type="Pfam" id="PF04226">
    <property type="entry name" value="Transgly_assoc"/>
    <property type="match status" value="1"/>
</dbReference>
<dbReference type="Proteomes" id="UP000502331">
    <property type="component" value="Chromosome"/>
</dbReference>
<keyword evidence="4 7" id="KW-0812">Transmembrane</keyword>
<protein>
    <submittedName>
        <fullName evidence="8">GlsB/YeaQ/YmgE family stress response membrane protein</fullName>
    </submittedName>
</protein>
<dbReference type="PANTHER" id="PTHR33884">
    <property type="entry name" value="UPF0410 PROTEIN YMGE"/>
    <property type="match status" value="1"/>
</dbReference>
<organism evidence="8 9">
    <name type="scientific">Glutamicibacter mishrai</name>
    <dbReference type="NCBI Taxonomy" id="1775880"/>
    <lineage>
        <taxon>Bacteria</taxon>
        <taxon>Bacillati</taxon>
        <taxon>Actinomycetota</taxon>
        <taxon>Actinomycetes</taxon>
        <taxon>Micrococcales</taxon>
        <taxon>Micrococcaceae</taxon>
        <taxon>Glutamicibacter</taxon>
    </lineage>
</organism>
<gene>
    <name evidence="8" type="ORF">D3791_07225</name>
</gene>
<name>A0A6H0SK61_9MICC</name>
<reference evidence="8 9" key="1">
    <citation type="submission" date="2018-09" db="EMBL/GenBank/DDBJ databases">
        <title>Glutamicibacter mishrai S5-52T (LMG 29155T = KCTC 39846T).</title>
        <authorList>
            <person name="Das S.K."/>
        </authorList>
    </citation>
    <scope>NUCLEOTIDE SEQUENCE [LARGE SCALE GENOMIC DNA]</scope>
    <source>
        <strain evidence="8 9">S5-52</strain>
    </source>
</reference>
<evidence type="ECO:0000256" key="4">
    <source>
        <dbReference type="ARBA" id="ARBA00022692"/>
    </source>
</evidence>
<dbReference type="AlphaFoldDB" id="A0A6H0SK61"/>
<feature type="transmembrane region" description="Helical" evidence="7">
    <location>
        <begin position="58"/>
        <end position="81"/>
    </location>
</feature>